<dbReference type="EMBL" id="ATHL01000076">
    <property type="protein sequence ID" value="EQB15425.1"/>
    <property type="molecule type" value="Genomic_DNA"/>
</dbReference>
<dbReference type="InterPro" id="IPR036388">
    <property type="entry name" value="WH-like_DNA-bd_sf"/>
</dbReference>
<dbReference type="Gene3D" id="1.10.10.10">
    <property type="entry name" value="Winged helix-like DNA-binding domain superfamily/Winged helix DNA-binding domain"/>
    <property type="match status" value="1"/>
</dbReference>
<dbReference type="InterPro" id="IPR036390">
    <property type="entry name" value="WH_DNA-bd_sf"/>
</dbReference>
<dbReference type="PATRIC" id="fig|1096930.3.peg.2469"/>
<dbReference type="OrthoDB" id="7620579at2"/>
<reference evidence="5 6" key="1">
    <citation type="journal article" date="2013" name="Genome Announc.">
        <title>Genome Sequence of Novosphingobium lindaniclasticum LE124T, Isolated from a Hexachlorocyclohexane Dumpsite.</title>
        <authorList>
            <person name="Saxena A."/>
            <person name="Nayyar N."/>
            <person name="Sangwan N."/>
            <person name="Kumari R."/>
            <person name="Khurana J.P."/>
            <person name="Lal R."/>
        </authorList>
    </citation>
    <scope>NUCLEOTIDE SEQUENCE [LARGE SCALE GENOMIC DNA]</scope>
    <source>
        <strain evidence="5 6">LE124</strain>
    </source>
</reference>
<protein>
    <recommendedName>
        <fullName evidence="4">HTH gntR-type domain-containing protein</fullName>
    </recommendedName>
</protein>
<evidence type="ECO:0000313" key="6">
    <source>
        <dbReference type="Proteomes" id="UP000015527"/>
    </source>
</evidence>
<evidence type="ECO:0000256" key="3">
    <source>
        <dbReference type="ARBA" id="ARBA00023163"/>
    </source>
</evidence>
<dbReference type="SMART" id="SM00895">
    <property type="entry name" value="FCD"/>
    <property type="match status" value="1"/>
</dbReference>
<dbReference type="eggNOG" id="COG1802">
    <property type="taxonomic scope" value="Bacteria"/>
</dbReference>
<keyword evidence="3" id="KW-0804">Transcription</keyword>
<accession>T0IUB8</accession>
<dbReference type="SUPFAM" id="SSF46785">
    <property type="entry name" value="Winged helix' DNA-binding domain"/>
    <property type="match status" value="1"/>
</dbReference>
<keyword evidence="2" id="KW-0238">DNA-binding</keyword>
<dbReference type="InterPro" id="IPR011711">
    <property type="entry name" value="GntR_C"/>
</dbReference>
<evidence type="ECO:0000259" key="4">
    <source>
        <dbReference type="PROSITE" id="PS50949"/>
    </source>
</evidence>
<dbReference type="PROSITE" id="PS50949">
    <property type="entry name" value="HTH_GNTR"/>
    <property type="match status" value="1"/>
</dbReference>
<keyword evidence="1" id="KW-0805">Transcription regulation</keyword>
<evidence type="ECO:0000313" key="5">
    <source>
        <dbReference type="EMBL" id="EQB15425.1"/>
    </source>
</evidence>
<dbReference type="CDD" id="cd07377">
    <property type="entry name" value="WHTH_GntR"/>
    <property type="match status" value="1"/>
</dbReference>
<dbReference type="Proteomes" id="UP000015527">
    <property type="component" value="Unassembled WGS sequence"/>
</dbReference>
<dbReference type="AlphaFoldDB" id="T0IUB8"/>
<feature type="domain" description="HTH gntR-type" evidence="4">
    <location>
        <begin position="15"/>
        <end position="82"/>
    </location>
</feature>
<dbReference type="Pfam" id="PF00392">
    <property type="entry name" value="GntR"/>
    <property type="match status" value="1"/>
</dbReference>
<dbReference type="PANTHER" id="PTHR43537">
    <property type="entry name" value="TRANSCRIPTIONAL REGULATOR, GNTR FAMILY"/>
    <property type="match status" value="1"/>
</dbReference>
<dbReference type="PRINTS" id="PR00035">
    <property type="entry name" value="HTHGNTR"/>
</dbReference>
<dbReference type="InterPro" id="IPR000524">
    <property type="entry name" value="Tscrpt_reg_HTH_GntR"/>
</dbReference>
<dbReference type="InterPro" id="IPR008920">
    <property type="entry name" value="TF_FadR/GntR_C"/>
</dbReference>
<dbReference type="SUPFAM" id="SSF48008">
    <property type="entry name" value="GntR ligand-binding domain-like"/>
    <property type="match status" value="1"/>
</dbReference>
<dbReference type="SMART" id="SM00345">
    <property type="entry name" value="HTH_GNTR"/>
    <property type="match status" value="1"/>
</dbReference>
<dbReference type="Gene3D" id="1.20.120.530">
    <property type="entry name" value="GntR ligand-binding domain-like"/>
    <property type="match status" value="1"/>
</dbReference>
<keyword evidence="6" id="KW-1185">Reference proteome</keyword>
<comment type="caution">
    <text evidence="5">The sequence shown here is derived from an EMBL/GenBank/DDBJ whole genome shotgun (WGS) entry which is preliminary data.</text>
</comment>
<name>T0IUB8_9SPHN</name>
<evidence type="ECO:0000256" key="2">
    <source>
        <dbReference type="ARBA" id="ARBA00023125"/>
    </source>
</evidence>
<dbReference type="Pfam" id="PF07729">
    <property type="entry name" value="FCD"/>
    <property type="match status" value="1"/>
</dbReference>
<evidence type="ECO:0000256" key="1">
    <source>
        <dbReference type="ARBA" id="ARBA00023015"/>
    </source>
</evidence>
<sequence>MENEGLSLSQERRRLKPGRHVIISLRRMIAEGTLRPGERIAEIATAEALGVSRMPVRTALRALEAEGLVEKLGARGYAPRAISATDVTGAIEVRGVLEGLAARRLAARGLTVAEEARFAQCLAEGAAIFAKGTLDRGDLDRFHDYNLAFHTLIVEASGNPSIGRALSRNDSLPFASATALTLEQEPPTEFAHLQAAHEQHVAVLAAIRRMDPEAAERAMREHALAALGSERLFRRFSREEITVSP</sequence>
<dbReference type="GO" id="GO:0003700">
    <property type="term" value="F:DNA-binding transcription factor activity"/>
    <property type="evidence" value="ECO:0007669"/>
    <property type="project" value="InterPro"/>
</dbReference>
<proteinExistence type="predicted"/>
<gene>
    <name evidence="5" type="ORF">L284_12360</name>
</gene>
<dbReference type="PANTHER" id="PTHR43537:SF51">
    <property type="entry name" value="HTH-TYPE TRANSCRIPTIONAL REGULATOR LGOR-RELATED"/>
    <property type="match status" value="1"/>
</dbReference>
<organism evidence="5 6">
    <name type="scientific">Novosphingobium lindaniclasticum LE124</name>
    <dbReference type="NCBI Taxonomy" id="1096930"/>
    <lineage>
        <taxon>Bacteria</taxon>
        <taxon>Pseudomonadati</taxon>
        <taxon>Pseudomonadota</taxon>
        <taxon>Alphaproteobacteria</taxon>
        <taxon>Sphingomonadales</taxon>
        <taxon>Sphingomonadaceae</taxon>
        <taxon>Novosphingobium</taxon>
    </lineage>
</organism>
<dbReference type="GO" id="GO:0003677">
    <property type="term" value="F:DNA binding"/>
    <property type="evidence" value="ECO:0007669"/>
    <property type="project" value="UniProtKB-KW"/>
</dbReference>